<name>A0A547PKI5_9RHOB</name>
<evidence type="ECO:0000313" key="2">
    <source>
        <dbReference type="Proteomes" id="UP000318590"/>
    </source>
</evidence>
<dbReference type="EMBL" id="VFSV01000067">
    <property type="protein sequence ID" value="TRD14668.1"/>
    <property type="molecule type" value="Genomic_DNA"/>
</dbReference>
<organism evidence="1 2">
    <name type="scientific">Palleronia caenipelagi</name>
    <dbReference type="NCBI Taxonomy" id="2489174"/>
    <lineage>
        <taxon>Bacteria</taxon>
        <taxon>Pseudomonadati</taxon>
        <taxon>Pseudomonadota</taxon>
        <taxon>Alphaproteobacteria</taxon>
        <taxon>Rhodobacterales</taxon>
        <taxon>Roseobacteraceae</taxon>
        <taxon>Palleronia</taxon>
    </lineage>
</organism>
<dbReference type="RefSeq" id="WP_142836188.1">
    <property type="nucleotide sequence ID" value="NZ_VFSV01000067.1"/>
</dbReference>
<gene>
    <name evidence="1" type="ORF">FEV53_18515</name>
</gene>
<dbReference type="Proteomes" id="UP000318590">
    <property type="component" value="Unassembled WGS sequence"/>
</dbReference>
<reference evidence="1 2" key="1">
    <citation type="submission" date="2019-06" db="EMBL/GenBank/DDBJ databases">
        <title>Paenimaribius caenipelagi gen. nov., sp. nov., isolated from a tidal flat.</title>
        <authorList>
            <person name="Yoon J.-H."/>
        </authorList>
    </citation>
    <scope>NUCLEOTIDE SEQUENCE [LARGE SCALE GENOMIC DNA]</scope>
    <source>
        <strain evidence="1 2">JBTF-M29</strain>
    </source>
</reference>
<evidence type="ECO:0000313" key="1">
    <source>
        <dbReference type="EMBL" id="TRD14668.1"/>
    </source>
</evidence>
<accession>A0A547PKI5</accession>
<comment type="caution">
    <text evidence="1">The sequence shown here is derived from an EMBL/GenBank/DDBJ whole genome shotgun (WGS) entry which is preliminary data.</text>
</comment>
<keyword evidence="2" id="KW-1185">Reference proteome</keyword>
<sequence>MKKVCIIGNSHTACIKMALDGESSDLIKDHAVTVFGSYSKMLKNAQVENGMIIPVSKKQREIFSWTSGGQEEIEIGSYDAFFVVAGRSLFSIEPFLTADGLPPLSDSAIEKILSQVFRDNWSLDFARRVADQSSPATVYHVGHPFLADVAPLAQSVAAQVADGHDRVMSRVQKVQAAINHMVQVSSTETLSFCRPPAAALDELGLFTRHEFSRGSRRLLPEFDQSHAADDFFHMNEKYGDLSLTDFLSHV</sequence>
<dbReference type="AlphaFoldDB" id="A0A547PKI5"/>
<protein>
    <submittedName>
        <fullName evidence="1">Uncharacterized protein</fullName>
    </submittedName>
</protein>
<proteinExistence type="predicted"/>
<dbReference type="OrthoDB" id="6174477at2"/>